<protein>
    <recommendedName>
        <fullName evidence="3">Reverse transcriptase Ty1/copia-type domain-containing protein</fullName>
    </recommendedName>
</protein>
<evidence type="ECO:0000313" key="6">
    <source>
        <dbReference type="Proteomes" id="UP001152797"/>
    </source>
</evidence>
<feature type="compositionally biased region" description="Basic and acidic residues" evidence="1">
    <location>
        <begin position="2235"/>
        <end position="2249"/>
    </location>
</feature>
<feature type="region of interest" description="Disordered" evidence="1">
    <location>
        <begin position="313"/>
        <end position="354"/>
    </location>
</feature>
<sequence length="2296" mass="256978">VHLLPELSKSAANFNLVAEWHDTALRAGFHRLALSRPSGFLDFAASARVLSKPAVLGPEQARAVTGLVLALILSGAAALALSRPVAATSSTSGIPLDEYRKDVPPGWQPGDPKYPLKSFLERVKMWYRLYDGPDEAVGPLLAGRLRGRAQQIAMNLRLPDPTGHVDIGDSALVRLSVDEVVDPLTGAVIQAAIPSGVQALLHALRSAFGEAEQLQATKALEVFFEFRRGRLPIPEWSVQWELNLEEAVTHAGLEDTAEKNIYYDDTDSWSSVTGSWKDDWNGDWPYGPDYDELYAWYEGWHDDAEAYYENDHNNGDQGDWQEPWYEAGYDDEPADAEEEPFAAPSSNMDESYYKGKGKSRTGSMGLGCPTCFGKNYGRPMRKGFGKGKYKGYGKGKGKPYKGYGKRSFWSDDLPQSFGDYYGGSYLMNRQSEPLELSDGASSFPSTTSIIKMDSPEKEEILNKKKVKFEEHPPGEDQGEQIQKKLNFPECETDNIDNFHMVRGERICGLLVDPGAASGLIGTDTLKELLDAGMVPKNRHNEISWGPSATTVTGISGQSVSTLARVSLPFAMPDGQDGEVPGSYTADLIGGQGSTCPALLPNTSLRQMRSAVLTQWFDNGDGIMVCSTNGERVDHPGAHLVVLRLLLTESGHYILPINYDQKDMELTENEKLRIKTMMQGPQQPCQSATLEQSGTAEPSLHQPPGSDDQHDTKHNETNSRLRDDRSSNKEKLQFAADSNPTNGLCTGASSGLVAGTSDGLCEGQKMVAEDEPPIQVLLGNGYNLEYDETEHSYEGDIFPGHLPDGKLRYLQKMYKAVPEEFYSKSKKTPVTPRNARSWMRKRRGSIFHFWEWCSGSGRLSLIALLSGLCVLFPIDYRYGWDLSHPEHQRIIQEIEHDINGGPEVLMATPTCRPWSISSTRRDLETTKKERNEEMPTIQFIKKFKERSRRKKGNILEQPWSSALWEHLQDLPGERHRTDQCRFKACDEEGNPILKPTGLQSDFLLKHSIARCGGREKVNLLDHRNTFQDYYKCERCAMGRAATADMEHNFLPGECRYGKWPEGEDPRERKRLEREQQQKDDIFDSLRKEAVKNEKVMQGRLAAHPSLSFNSEQTAILKMCLIKLLSEAVDKFDVLEKRKAKDQNYVHWLEDPSALGWLRNVFKEYLDVQGAMACLQPWSTPTPEPQLTVEAAPLRLLMRGNIESWNPHAVEDLRELSLSQWHEPLNLEDDWLVALFGKDPAKASEASSSSTPSKLAIKDKIDSDDDEKAEVAVIGQEHEQLIPREMDEENPDGPAEHPGSLKPIFDFRRVFTRLPKLAGKDDITAKRLILGLHERLWHAGSQDIKAILQRCGIMPHAVWRLTGDAVASCRICRRFARSGRRPQYRGADLSMAFNEVVQIDLSFQGIRYGKGMKTIWVPKYSKGTLITWTEGRTGIAVTEHNTDSIIHIKELFNTDIDKLCHLYLFGYVQVQTEDSWISARISRQPHAQDLQAPRDQQTADETMSSSTSTGGQPSDISIEEINKKREGPVEIVVQAPERKKAKLHLSSLWWMCQRPKKTEAHLYIYLLTGEIYRVDEDTDVLSEDRVLENWPDFEESDKAELKQFVDEKVFQKVKLDELPEDVVLVDATWVRKYKRLSSSSLKAKSRLCARGFLDPQKQELPTRSTTATRLSQRLVLSLAATHNFDIRSWDVSGAFLKGFSFAKVKAVLQSKGISSPKRNVVIIQGQQGLRGLECNKPAYGLNDAPLAWQLCLHESLEISGGTQSLLDENLLFWKAGGRLQAVMTTHVDDIAVCGNSEFLEKDLGDDQSRPLTPAETSTLRSILGGLLWITATRLDLVADVGVLQSRVTKATVQDLHLANAIVKKAKMAQYRGVGIVYKHFPTTSPWRLVAVHDASSASKGKAYSQEGIMILLMQDNLNFNSQVHSTTGLEVSEEHFGGAAHILFAHGAKAKRISYSTSDSETLAAISGLETASLVALRLAELLVPTEKPTLQQLAALQEAGVPFLPVDAMTDCKDFYSLTTGGSALPQDLNGGRCADKTYAEQAASTSTLDWLRGVPQRKWTSARLPPTTDFNEDDLETGDKKWIGNLMTMDEIKNLQGFSTSWTSSTPWTSRSSFWLVAALCTLQISRGQAEGDTCDGHNSDEEQKFEFQKAVIYIISAVCMFLCLAVWYLWKCLRRMQMSMDDYQRQRIQPLLTANLVDRMLQAEHNIMEVQLQANETVEDINTIYRTLRRRAGPHPDERSSSRPRMTDSRPVQPEPDAEADETRSHSQPEVERAFDETASRSRDDSPSGPNCSGE</sequence>
<keyword evidence="2" id="KW-0472">Membrane</keyword>
<evidence type="ECO:0000313" key="5">
    <source>
        <dbReference type="EMBL" id="CAL1169999.1"/>
    </source>
</evidence>
<feature type="transmembrane region" description="Helical" evidence="2">
    <location>
        <begin position="2151"/>
        <end position="2171"/>
    </location>
</feature>
<reference evidence="4" key="1">
    <citation type="submission" date="2022-10" db="EMBL/GenBank/DDBJ databases">
        <authorList>
            <person name="Chen Y."/>
            <person name="Dougan E. K."/>
            <person name="Chan C."/>
            <person name="Rhodes N."/>
            <person name="Thang M."/>
        </authorList>
    </citation>
    <scope>NUCLEOTIDE SEQUENCE</scope>
</reference>
<feature type="compositionally biased region" description="Polar residues" evidence="1">
    <location>
        <begin position="1492"/>
        <end position="1513"/>
    </location>
</feature>
<accession>A0A9P1DVR7</accession>
<feature type="domain" description="Reverse transcriptase Ty1/copia-type" evidence="3">
    <location>
        <begin position="1612"/>
        <end position="1794"/>
    </location>
</feature>
<evidence type="ECO:0000256" key="2">
    <source>
        <dbReference type="SAM" id="Phobius"/>
    </source>
</evidence>
<feature type="region of interest" description="Disordered" evidence="1">
    <location>
        <begin position="2228"/>
        <end position="2296"/>
    </location>
</feature>
<keyword evidence="6" id="KW-1185">Reference proteome</keyword>
<comment type="caution">
    <text evidence="4">The sequence shown here is derived from an EMBL/GenBank/DDBJ whole genome shotgun (WGS) entry which is preliminary data.</text>
</comment>
<gene>
    <name evidence="4" type="ORF">C1SCF055_LOCUS41350</name>
</gene>
<dbReference type="Proteomes" id="UP001152797">
    <property type="component" value="Unassembled WGS sequence"/>
</dbReference>
<dbReference type="OrthoDB" id="1739418at2759"/>
<dbReference type="EMBL" id="CAMXCT030006594">
    <property type="protein sequence ID" value="CAL4803936.1"/>
    <property type="molecule type" value="Genomic_DNA"/>
</dbReference>
<feature type="non-terminal residue" evidence="4">
    <location>
        <position position="2296"/>
    </location>
</feature>
<proteinExistence type="predicted"/>
<dbReference type="EMBL" id="CAMXCT010006594">
    <property type="protein sequence ID" value="CAI4016624.1"/>
    <property type="molecule type" value="Genomic_DNA"/>
</dbReference>
<keyword evidence="2" id="KW-0812">Transmembrane</keyword>
<organism evidence="4">
    <name type="scientific">Cladocopium goreaui</name>
    <dbReference type="NCBI Taxonomy" id="2562237"/>
    <lineage>
        <taxon>Eukaryota</taxon>
        <taxon>Sar</taxon>
        <taxon>Alveolata</taxon>
        <taxon>Dinophyceae</taxon>
        <taxon>Suessiales</taxon>
        <taxon>Symbiodiniaceae</taxon>
        <taxon>Cladocopium</taxon>
    </lineage>
</organism>
<evidence type="ECO:0000313" key="4">
    <source>
        <dbReference type="EMBL" id="CAI4016624.1"/>
    </source>
</evidence>
<feature type="region of interest" description="Disordered" evidence="1">
    <location>
        <begin position="677"/>
        <end position="742"/>
    </location>
</feature>
<feature type="compositionally biased region" description="Basic and acidic residues" evidence="1">
    <location>
        <begin position="2262"/>
        <end position="2287"/>
    </location>
</feature>
<feature type="non-terminal residue" evidence="4">
    <location>
        <position position="1"/>
    </location>
</feature>
<feature type="compositionally biased region" description="Polar residues" evidence="1">
    <location>
        <begin position="678"/>
        <end position="695"/>
    </location>
</feature>
<feature type="compositionally biased region" description="Acidic residues" evidence="1">
    <location>
        <begin position="328"/>
        <end position="340"/>
    </location>
</feature>
<evidence type="ECO:0000259" key="3">
    <source>
        <dbReference type="Pfam" id="PF07727"/>
    </source>
</evidence>
<feature type="compositionally biased region" description="Basic and acidic residues" evidence="1">
    <location>
        <begin position="706"/>
        <end position="731"/>
    </location>
</feature>
<evidence type="ECO:0000256" key="1">
    <source>
        <dbReference type="SAM" id="MobiDB-lite"/>
    </source>
</evidence>
<name>A0A9P1DVR7_9DINO</name>
<feature type="region of interest" description="Disordered" evidence="1">
    <location>
        <begin position="1483"/>
        <end position="1518"/>
    </location>
</feature>
<reference evidence="5" key="2">
    <citation type="submission" date="2024-04" db="EMBL/GenBank/DDBJ databases">
        <authorList>
            <person name="Chen Y."/>
            <person name="Shah S."/>
            <person name="Dougan E. K."/>
            <person name="Thang M."/>
            <person name="Chan C."/>
        </authorList>
    </citation>
    <scope>NUCLEOTIDE SEQUENCE [LARGE SCALE GENOMIC DNA]</scope>
</reference>
<dbReference type="Pfam" id="PF07727">
    <property type="entry name" value="RVT_2"/>
    <property type="match status" value="1"/>
</dbReference>
<dbReference type="EMBL" id="CAMXCT020006594">
    <property type="protein sequence ID" value="CAL1169999.1"/>
    <property type="molecule type" value="Genomic_DNA"/>
</dbReference>
<dbReference type="InterPro" id="IPR013103">
    <property type="entry name" value="RVT_2"/>
</dbReference>
<keyword evidence="2" id="KW-1133">Transmembrane helix</keyword>